<dbReference type="EnsemblPlants" id="MELO3C009009.2.1">
    <property type="protein sequence ID" value="MELO3C009009.2.1"/>
    <property type="gene ID" value="MELO3C009009.2"/>
</dbReference>
<accession>A0A9I9CVG8</accession>
<reference evidence="1" key="1">
    <citation type="submission" date="2023-03" db="UniProtKB">
        <authorList>
            <consortium name="EnsemblPlants"/>
        </authorList>
    </citation>
    <scope>IDENTIFICATION</scope>
</reference>
<protein>
    <submittedName>
        <fullName evidence="1">Uncharacterized protein</fullName>
    </submittedName>
</protein>
<proteinExistence type="predicted"/>
<dbReference type="AlphaFoldDB" id="A0A9I9CVG8"/>
<evidence type="ECO:0000313" key="1">
    <source>
        <dbReference type="EnsemblPlants" id="MELO3C009009.2.1"/>
    </source>
</evidence>
<name>A0A9I9CVG8_CUCME</name>
<sequence length="52" mass="5729">MEEGCGNVRLGFTCDGEGWSKGKKKKMMMSSDYHAADGRLGEKEKFGGKKLN</sequence>
<organism evidence="1">
    <name type="scientific">Cucumis melo</name>
    <name type="common">Muskmelon</name>
    <dbReference type="NCBI Taxonomy" id="3656"/>
    <lineage>
        <taxon>Eukaryota</taxon>
        <taxon>Viridiplantae</taxon>
        <taxon>Streptophyta</taxon>
        <taxon>Embryophyta</taxon>
        <taxon>Tracheophyta</taxon>
        <taxon>Spermatophyta</taxon>
        <taxon>Magnoliopsida</taxon>
        <taxon>eudicotyledons</taxon>
        <taxon>Gunneridae</taxon>
        <taxon>Pentapetalae</taxon>
        <taxon>rosids</taxon>
        <taxon>fabids</taxon>
        <taxon>Cucurbitales</taxon>
        <taxon>Cucurbitaceae</taxon>
        <taxon>Benincaseae</taxon>
        <taxon>Cucumis</taxon>
    </lineage>
</organism>
<dbReference type="Gramene" id="MELO3C009009.2.1">
    <property type="protein sequence ID" value="MELO3C009009.2.1"/>
    <property type="gene ID" value="MELO3C009009.2"/>
</dbReference>